<evidence type="ECO:0000256" key="2">
    <source>
        <dbReference type="ARBA" id="ARBA00023125"/>
    </source>
</evidence>
<feature type="domain" description="HTH araC/xylS-type" evidence="5">
    <location>
        <begin position="150"/>
        <end position="232"/>
    </location>
</feature>
<reference evidence="6 7" key="1">
    <citation type="submission" date="2023-10" db="EMBL/GenBank/DDBJ databases">
        <title>Two novel species belonging to the OM43/NOR5 clade.</title>
        <authorList>
            <person name="Park M."/>
        </authorList>
    </citation>
    <scope>NUCLEOTIDE SEQUENCE [LARGE SCALE GENOMIC DNA]</scope>
    <source>
        <strain evidence="6 7">IMCC45268</strain>
    </source>
</reference>
<dbReference type="Pfam" id="PF12833">
    <property type="entry name" value="HTH_18"/>
    <property type="match status" value="1"/>
</dbReference>
<organism evidence="6 7">
    <name type="scientific">Congregibacter brevis</name>
    <dbReference type="NCBI Taxonomy" id="3081201"/>
    <lineage>
        <taxon>Bacteria</taxon>
        <taxon>Pseudomonadati</taxon>
        <taxon>Pseudomonadota</taxon>
        <taxon>Gammaproteobacteria</taxon>
        <taxon>Cellvibrionales</taxon>
        <taxon>Halieaceae</taxon>
        <taxon>Congregibacter</taxon>
    </lineage>
</organism>
<evidence type="ECO:0000259" key="5">
    <source>
        <dbReference type="SMART" id="SM00342"/>
    </source>
</evidence>
<dbReference type="SUPFAM" id="SSF46689">
    <property type="entry name" value="Homeodomain-like"/>
    <property type="match status" value="1"/>
</dbReference>
<evidence type="ECO:0000256" key="1">
    <source>
        <dbReference type="ARBA" id="ARBA00023015"/>
    </source>
</evidence>
<protein>
    <submittedName>
        <fullName evidence="6">AraC family transcriptional regulator</fullName>
    </submittedName>
</protein>
<evidence type="ECO:0000313" key="6">
    <source>
        <dbReference type="EMBL" id="WOJ96825.1"/>
    </source>
</evidence>
<proteinExistence type="predicted"/>
<dbReference type="InterPro" id="IPR009057">
    <property type="entry name" value="Homeodomain-like_sf"/>
</dbReference>
<keyword evidence="3" id="KW-0804">Transcription</keyword>
<accession>A0ABZ0IES6</accession>
<sequence length="236" mass="27051">MTQIFHSRPDPGPRPLPQSTPQHSVDCHQNPGQNPGTIGRQITVGYHQIPREQPPEREQSVSSDRHLIAPEGNSNHWGDFARYKSDAPTVAYCPGAKEDLGPRGPLGEIQQQIPSSATANHDEENHGGYMPLSRTTDRVLRILLDDDLSRVRAESVADTLGISCTTLRRRLRNDHTSYQFLLDRARQFRCESRLRERWLPGKCLADELGYLEVNSFYRAFRRWTGVSYSDYRQRYH</sequence>
<dbReference type="RefSeq" id="WP_407327519.1">
    <property type="nucleotide sequence ID" value="NZ_CP136865.1"/>
</dbReference>
<evidence type="ECO:0000313" key="7">
    <source>
        <dbReference type="Proteomes" id="UP001626549"/>
    </source>
</evidence>
<dbReference type="Gene3D" id="1.10.10.60">
    <property type="entry name" value="Homeodomain-like"/>
    <property type="match status" value="1"/>
</dbReference>
<evidence type="ECO:0000256" key="4">
    <source>
        <dbReference type="SAM" id="MobiDB-lite"/>
    </source>
</evidence>
<dbReference type="InterPro" id="IPR018060">
    <property type="entry name" value="HTH_AraC"/>
</dbReference>
<feature type="region of interest" description="Disordered" evidence="4">
    <location>
        <begin position="1"/>
        <end position="40"/>
    </location>
</feature>
<dbReference type="PANTHER" id="PTHR47894">
    <property type="entry name" value="HTH-TYPE TRANSCRIPTIONAL REGULATOR GADX"/>
    <property type="match status" value="1"/>
</dbReference>
<dbReference type="PANTHER" id="PTHR47894:SF1">
    <property type="entry name" value="HTH-TYPE TRANSCRIPTIONAL REGULATOR VQSM"/>
    <property type="match status" value="1"/>
</dbReference>
<name>A0ABZ0IES6_9GAMM</name>
<dbReference type="EMBL" id="CP136865">
    <property type="protein sequence ID" value="WOJ96825.1"/>
    <property type="molecule type" value="Genomic_DNA"/>
</dbReference>
<dbReference type="Proteomes" id="UP001626549">
    <property type="component" value="Chromosome"/>
</dbReference>
<keyword evidence="7" id="KW-1185">Reference proteome</keyword>
<dbReference type="SMART" id="SM00342">
    <property type="entry name" value="HTH_ARAC"/>
    <property type="match status" value="1"/>
</dbReference>
<evidence type="ECO:0000256" key="3">
    <source>
        <dbReference type="ARBA" id="ARBA00023163"/>
    </source>
</evidence>
<keyword evidence="2" id="KW-0238">DNA-binding</keyword>
<gene>
    <name evidence="6" type="ORF">R0137_16500</name>
</gene>
<keyword evidence="1" id="KW-0805">Transcription regulation</keyword>